<evidence type="ECO:0000313" key="3">
    <source>
        <dbReference type="Proteomes" id="UP001501411"/>
    </source>
</evidence>
<protein>
    <recommendedName>
        <fullName evidence="1">Rhamnogalacturonase A/B/Epimerase-like pectate lyase domain-containing protein</fullName>
    </recommendedName>
</protein>
<comment type="caution">
    <text evidence="2">The sequence shown here is derived from an EMBL/GenBank/DDBJ whole genome shotgun (WGS) entry which is preliminary data.</text>
</comment>
<evidence type="ECO:0000259" key="1">
    <source>
        <dbReference type="Pfam" id="PF12708"/>
    </source>
</evidence>
<dbReference type="InterPro" id="IPR011050">
    <property type="entry name" value="Pectin_lyase_fold/virulence"/>
</dbReference>
<feature type="domain" description="Rhamnogalacturonase A/B/Epimerase-like pectate lyase" evidence="1">
    <location>
        <begin position="183"/>
        <end position="309"/>
    </location>
</feature>
<gene>
    <name evidence="2" type="ORF">GCM10023231_03220</name>
</gene>
<organism evidence="2 3">
    <name type="scientific">Olivibacter ginsenosidimutans</name>
    <dbReference type="NCBI Taxonomy" id="1176537"/>
    <lineage>
        <taxon>Bacteria</taxon>
        <taxon>Pseudomonadati</taxon>
        <taxon>Bacteroidota</taxon>
        <taxon>Sphingobacteriia</taxon>
        <taxon>Sphingobacteriales</taxon>
        <taxon>Sphingobacteriaceae</taxon>
        <taxon>Olivibacter</taxon>
    </lineage>
</organism>
<dbReference type="Proteomes" id="UP001501411">
    <property type="component" value="Unassembled WGS sequence"/>
</dbReference>
<dbReference type="SUPFAM" id="SSF51126">
    <property type="entry name" value="Pectin lyase-like"/>
    <property type="match status" value="1"/>
</dbReference>
<sequence length="429" mass="47287">MVGNGSGKLLIDGKNFNINKTKITLRAHDTIRIKEGSYQGITIQNIQLPKDSTVIITNNGLVQLIGTGLNDGGSGENHQIKLVNLANVKVLGNGNKKYSHGFLLRDNRYRAIQLEGIFSNFELSYFDFKDLGDNVIGYDPENVIYNGSNGTFSENMTFTHLHADNIVELIDFRGWINKDNDQAIRGLIKHIEVAYIQVTNSPNCGTVIHLHNAQDFDIHHVVLENINTARTDHVGIFTINGPGKIHHNLINSGWGNAVRAWPSTLGNSPKELLIYNNIVVNSLKYSAFEVQPTKEALLSGQTTFTNVKIYNNTCGTLSTKGLVVGKILDAFDLFGGRYEVFNNLAFNFPFGGKDIKGPFVSYLGVDEHLVKLSNNLYFDTATQAGIIDQKEFKLANSSPAKNAGKTYTSLTDDYYGISRGNKPSIGAVQ</sequence>
<reference evidence="3" key="1">
    <citation type="journal article" date="2019" name="Int. J. Syst. Evol. Microbiol.">
        <title>The Global Catalogue of Microorganisms (GCM) 10K type strain sequencing project: providing services to taxonomists for standard genome sequencing and annotation.</title>
        <authorList>
            <consortium name="The Broad Institute Genomics Platform"/>
            <consortium name="The Broad Institute Genome Sequencing Center for Infectious Disease"/>
            <person name="Wu L."/>
            <person name="Ma J."/>
        </authorList>
    </citation>
    <scope>NUCLEOTIDE SEQUENCE [LARGE SCALE GENOMIC DNA]</scope>
    <source>
        <strain evidence="3">JCM 18200</strain>
    </source>
</reference>
<dbReference type="Pfam" id="PF12708">
    <property type="entry name" value="Pect-lyase_RHGA_epim"/>
    <property type="match status" value="1"/>
</dbReference>
<name>A0ABP9ADP5_9SPHI</name>
<dbReference type="EMBL" id="BAABIQ010000003">
    <property type="protein sequence ID" value="GAA4779778.1"/>
    <property type="molecule type" value="Genomic_DNA"/>
</dbReference>
<dbReference type="InterPro" id="IPR024535">
    <property type="entry name" value="RHGA/B-epi-like_pectate_lyase"/>
</dbReference>
<keyword evidence="3" id="KW-1185">Reference proteome</keyword>
<evidence type="ECO:0000313" key="2">
    <source>
        <dbReference type="EMBL" id="GAA4779778.1"/>
    </source>
</evidence>
<proteinExistence type="predicted"/>
<accession>A0ABP9ADP5</accession>